<dbReference type="AlphaFoldDB" id="A0A1S2D0R9"/>
<dbReference type="EMBL" id="MKFU01000010">
    <property type="protein sequence ID" value="OHY93603.1"/>
    <property type="molecule type" value="Genomic_DNA"/>
</dbReference>
<sequence length="82" mass="9144">MFMSTSDDDQSSGVTKLIVLVGVFFLGIGYVKGVMTNGNPIILDINWVHISLFLTIIVWLINHINTSRYNERDVNNMLGGDV</sequence>
<protein>
    <submittedName>
        <fullName evidence="2">Uncharacterized protein</fullName>
    </submittedName>
</protein>
<keyword evidence="1" id="KW-0472">Membrane</keyword>
<dbReference type="Proteomes" id="UP000179934">
    <property type="component" value="Unassembled WGS sequence"/>
</dbReference>
<organism evidence="2 3">
    <name type="scientific">Aeromonas sobria</name>
    <dbReference type="NCBI Taxonomy" id="646"/>
    <lineage>
        <taxon>Bacteria</taxon>
        <taxon>Pseudomonadati</taxon>
        <taxon>Pseudomonadota</taxon>
        <taxon>Gammaproteobacteria</taxon>
        <taxon>Aeromonadales</taxon>
        <taxon>Aeromonadaceae</taxon>
        <taxon>Aeromonas</taxon>
    </lineage>
</organism>
<evidence type="ECO:0000313" key="3">
    <source>
        <dbReference type="Proteomes" id="UP000179934"/>
    </source>
</evidence>
<accession>A0A1S2D0R9</accession>
<name>A0A1S2D0R9_AERSO</name>
<reference evidence="2 3" key="1">
    <citation type="submission" date="2016-09" db="EMBL/GenBank/DDBJ databases">
        <title>Draft Genome Sequence of Aeromonas sobria Strain 08005, Isolated from Sick Rana catesbeiana.</title>
        <authorList>
            <person name="Yang Q."/>
        </authorList>
    </citation>
    <scope>NUCLEOTIDE SEQUENCE [LARGE SCALE GENOMIC DNA]</scope>
    <source>
        <strain evidence="2 3">08005</strain>
    </source>
</reference>
<gene>
    <name evidence="2" type="ORF">BJD16_12490</name>
</gene>
<feature type="transmembrane region" description="Helical" evidence="1">
    <location>
        <begin position="43"/>
        <end position="61"/>
    </location>
</feature>
<evidence type="ECO:0000313" key="2">
    <source>
        <dbReference type="EMBL" id="OHY93603.1"/>
    </source>
</evidence>
<feature type="transmembrane region" description="Helical" evidence="1">
    <location>
        <begin position="12"/>
        <end position="31"/>
    </location>
</feature>
<evidence type="ECO:0000256" key="1">
    <source>
        <dbReference type="SAM" id="Phobius"/>
    </source>
</evidence>
<dbReference type="STRING" id="646.BJD16_12490"/>
<keyword evidence="1" id="KW-0812">Transmembrane</keyword>
<proteinExistence type="predicted"/>
<keyword evidence="1" id="KW-1133">Transmembrane helix</keyword>
<comment type="caution">
    <text evidence="2">The sequence shown here is derived from an EMBL/GenBank/DDBJ whole genome shotgun (WGS) entry which is preliminary data.</text>
</comment>
<dbReference type="OrthoDB" id="9959647at2"/>